<dbReference type="Proteomes" id="UP000287166">
    <property type="component" value="Unassembled WGS sequence"/>
</dbReference>
<comment type="caution">
    <text evidence="2">The sequence shown here is derived from an EMBL/GenBank/DDBJ whole genome shotgun (WGS) entry which is preliminary data.</text>
</comment>
<feature type="compositionally biased region" description="Polar residues" evidence="1">
    <location>
        <begin position="72"/>
        <end position="83"/>
    </location>
</feature>
<dbReference type="GeneID" id="38786995"/>
<keyword evidence="3" id="KW-1185">Reference proteome</keyword>
<evidence type="ECO:0000256" key="1">
    <source>
        <dbReference type="SAM" id="MobiDB-lite"/>
    </source>
</evidence>
<proteinExistence type="predicted"/>
<dbReference type="AlphaFoldDB" id="A0A401H6J9"/>
<name>A0A401H6J9_9APHY</name>
<dbReference type="RefSeq" id="XP_027620991.1">
    <property type="nucleotide sequence ID" value="XM_027765190.1"/>
</dbReference>
<reference evidence="2 3" key="1">
    <citation type="journal article" date="2018" name="Sci. Rep.">
        <title>Genome sequence of the cauliflower mushroom Sparassis crispa (Hanabiratake) and its association with beneficial usage.</title>
        <authorList>
            <person name="Kiyama R."/>
            <person name="Furutani Y."/>
            <person name="Kawaguchi K."/>
            <person name="Nakanishi T."/>
        </authorList>
    </citation>
    <scope>NUCLEOTIDE SEQUENCE [LARGE SCALE GENOMIC DNA]</scope>
</reference>
<gene>
    <name evidence="2" type="ORF">SCP_1801000</name>
</gene>
<dbReference type="EMBL" id="BFAD01000018">
    <property type="protein sequence ID" value="GBE90078.1"/>
    <property type="molecule type" value="Genomic_DNA"/>
</dbReference>
<evidence type="ECO:0000313" key="2">
    <source>
        <dbReference type="EMBL" id="GBE90078.1"/>
    </source>
</evidence>
<accession>A0A401H6J9</accession>
<evidence type="ECO:0000313" key="3">
    <source>
        <dbReference type="Proteomes" id="UP000287166"/>
    </source>
</evidence>
<protein>
    <submittedName>
        <fullName evidence="2">Uncharacterized protein</fullName>
    </submittedName>
</protein>
<dbReference type="InParanoid" id="A0A401H6J9"/>
<organism evidence="2 3">
    <name type="scientific">Sparassis crispa</name>
    <dbReference type="NCBI Taxonomy" id="139825"/>
    <lineage>
        <taxon>Eukaryota</taxon>
        <taxon>Fungi</taxon>
        <taxon>Dikarya</taxon>
        <taxon>Basidiomycota</taxon>
        <taxon>Agaricomycotina</taxon>
        <taxon>Agaricomycetes</taxon>
        <taxon>Polyporales</taxon>
        <taxon>Sparassidaceae</taxon>
        <taxon>Sparassis</taxon>
    </lineage>
</organism>
<feature type="compositionally biased region" description="Basic residues" evidence="1">
    <location>
        <begin position="54"/>
        <end position="64"/>
    </location>
</feature>
<sequence length="110" mass="12545">MFKSEEDCYVLIEDDENASLEEKGCASPTTSTLPPKSRLCVAAWISRLYQVRKERARTRSRGPPRAKPAPASTPTEDFSTSMSLLPERRQEQLRWLSYSESIPWGYCVCL</sequence>
<feature type="region of interest" description="Disordered" evidence="1">
    <location>
        <begin position="54"/>
        <end position="84"/>
    </location>
</feature>